<sequence length="117" mass="13652">MKKKIMIVDDEVGLRSLLKAIFESDYDIYLCESGKTAIDTIKDENIDIVFLDMRLKDMDGLEILKNIRNINKTVKVIILTAFTDPKKVDRLYELNIEDIVQKPFDIFELKNKVDKIL</sequence>
<comment type="function">
    <text evidence="3">May play the central regulatory role in sporulation. It may be an element of the effector pathway responsible for the activation of sporulation genes in response to nutritional stress. Spo0A may act in concert with spo0H (a sigma factor) to control the expression of some genes that are critical to the sporulation process.</text>
</comment>
<dbReference type="InterPro" id="IPR050595">
    <property type="entry name" value="Bact_response_regulator"/>
</dbReference>
<dbReference type="PANTHER" id="PTHR44591">
    <property type="entry name" value="STRESS RESPONSE REGULATOR PROTEIN 1"/>
    <property type="match status" value="1"/>
</dbReference>
<evidence type="ECO:0000256" key="4">
    <source>
        <dbReference type="PROSITE-ProRule" id="PRU00169"/>
    </source>
</evidence>
<dbReference type="Proteomes" id="UP000323392">
    <property type="component" value="Unassembled WGS sequence"/>
</dbReference>
<gene>
    <name evidence="6" type="ORF">JWYL7_1623</name>
    <name evidence="7" type="ORF">SAMN05661008_00754</name>
</gene>
<keyword evidence="9" id="KW-1185">Reference proteome</keyword>
<feature type="domain" description="Response regulatory" evidence="5">
    <location>
        <begin position="4"/>
        <end position="117"/>
    </location>
</feature>
<evidence type="ECO:0000313" key="8">
    <source>
        <dbReference type="Proteomes" id="UP000092605"/>
    </source>
</evidence>
<dbReference type="CDD" id="cd00156">
    <property type="entry name" value="REC"/>
    <property type="match status" value="1"/>
</dbReference>
<organism evidence="6 8">
    <name type="scientific">Alkalithermobacter thermoalcaliphilus JW-YL-7 = DSM 7308</name>
    <dbReference type="NCBI Taxonomy" id="1121328"/>
    <lineage>
        <taxon>Bacteria</taxon>
        <taxon>Bacillati</taxon>
        <taxon>Bacillota</taxon>
        <taxon>Clostridia</taxon>
        <taxon>Peptostreptococcales</taxon>
        <taxon>Tepidibacteraceae</taxon>
        <taxon>Alkalithermobacter</taxon>
    </lineage>
</organism>
<dbReference type="AlphaFoldDB" id="A0A150FSJ1"/>
<reference evidence="7 9" key="2">
    <citation type="submission" date="2016-11" db="EMBL/GenBank/DDBJ databases">
        <authorList>
            <person name="Varghese N."/>
            <person name="Submissions S."/>
        </authorList>
    </citation>
    <scope>NUCLEOTIDE SEQUENCE [LARGE SCALE GENOMIC DNA]</scope>
    <source>
        <strain evidence="7 9">DSM 7308</strain>
    </source>
</reference>
<dbReference type="RefSeq" id="WP_072280212.1">
    <property type="nucleotide sequence ID" value="NZ_FRBG01000004.1"/>
</dbReference>
<dbReference type="InterPro" id="IPR001789">
    <property type="entry name" value="Sig_transdc_resp-reg_receiver"/>
</dbReference>
<dbReference type="SMART" id="SM00448">
    <property type="entry name" value="REC"/>
    <property type="match status" value="1"/>
</dbReference>
<evidence type="ECO:0000313" key="9">
    <source>
        <dbReference type="Proteomes" id="UP000323392"/>
    </source>
</evidence>
<accession>A0A150FSJ1</accession>
<name>A0A150FSJ1_CLOPD</name>
<dbReference type="Proteomes" id="UP000092605">
    <property type="component" value="Unassembled WGS sequence"/>
</dbReference>
<dbReference type="SUPFAM" id="SSF52172">
    <property type="entry name" value="CheY-like"/>
    <property type="match status" value="1"/>
</dbReference>
<reference evidence="6 8" key="1">
    <citation type="submission" date="2016-02" db="EMBL/GenBank/DDBJ databases">
        <title>Draft genome sequence for Clostridium paradoxum JW-YL-7.</title>
        <authorList>
            <person name="Utturkar S.M."/>
            <person name="Lancaster A."/>
            <person name="Poole F.L."/>
            <person name="Adams M.W."/>
            <person name="Brown S.D."/>
        </authorList>
    </citation>
    <scope>NUCLEOTIDE SEQUENCE [LARGE SCALE GENOMIC DNA]</scope>
    <source>
        <strain evidence="6 8">JW-YL-7</strain>
    </source>
</reference>
<evidence type="ECO:0000256" key="2">
    <source>
        <dbReference type="ARBA" id="ARBA00022553"/>
    </source>
</evidence>
<evidence type="ECO:0000256" key="3">
    <source>
        <dbReference type="ARBA" id="ARBA00024867"/>
    </source>
</evidence>
<dbReference type="PATRIC" id="fig|1121328.3.peg.1634"/>
<comment type="caution">
    <text evidence="6">The sequence shown here is derived from an EMBL/GenBank/DDBJ whole genome shotgun (WGS) entry which is preliminary data.</text>
</comment>
<feature type="modified residue" description="4-aspartylphosphate" evidence="4">
    <location>
        <position position="52"/>
    </location>
</feature>
<dbReference type="Gene3D" id="3.40.50.2300">
    <property type="match status" value="1"/>
</dbReference>
<protein>
    <recommendedName>
        <fullName evidence="1">Stage 0 sporulation protein A homolog</fullName>
    </recommendedName>
</protein>
<dbReference type="OrthoDB" id="1769137at2"/>
<dbReference type="STRING" id="1121328.JWYL7_1623"/>
<dbReference type="Pfam" id="PF00072">
    <property type="entry name" value="Response_reg"/>
    <property type="match status" value="1"/>
</dbReference>
<evidence type="ECO:0000259" key="5">
    <source>
        <dbReference type="PROSITE" id="PS50110"/>
    </source>
</evidence>
<proteinExistence type="predicted"/>
<evidence type="ECO:0000313" key="6">
    <source>
        <dbReference type="EMBL" id="KXZ40548.1"/>
    </source>
</evidence>
<keyword evidence="2 4" id="KW-0597">Phosphoprotein</keyword>
<evidence type="ECO:0000256" key="1">
    <source>
        <dbReference type="ARBA" id="ARBA00018672"/>
    </source>
</evidence>
<dbReference type="InterPro" id="IPR011006">
    <property type="entry name" value="CheY-like_superfamily"/>
</dbReference>
<evidence type="ECO:0000313" key="7">
    <source>
        <dbReference type="EMBL" id="SHK71054.1"/>
    </source>
</evidence>
<dbReference type="EMBL" id="FRBG01000004">
    <property type="protein sequence ID" value="SHK71054.1"/>
    <property type="molecule type" value="Genomic_DNA"/>
</dbReference>
<dbReference type="PANTHER" id="PTHR44591:SF3">
    <property type="entry name" value="RESPONSE REGULATORY DOMAIN-CONTAINING PROTEIN"/>
    <property type="match status" value="1"/>
</dbReference>
<dbReference type="GO" id="GO:0000160">
    <property type="term" value="P:phosphorelay signal transduction system"/>
    <property type="evidence" value="ECO:0007669"/>
    <property type="project" value="InterPro"/>
</dbReference>
<dbReference type="PROSITE" id="PS50110">
    <property type="entry name" value="RESPONSE_REGULATORY"/>
    <property type="match status" value="1"/>
</dbReference>
<dbReference type="EMBL" id="LSFY01000001">
    <property type="protein sequence ID" value="KXZ40548.1"/>
    <property type="molecule type" value="Genomic_DNA"/>
</dbReference>